<gene>
    <name evidence="3" type="ORF">Triagg1_8420</name>
</gene>
<dbReference type="PANTHER" id="PTHR43669">
    <property type="entry name" value="5-KETO-D-GLUCONATE 5-REDUCTASE"/>
    <property type="match status" value="1"/>
</dbReference>
<keyword evidence="4" id="KW-1185">Reference proteome</keyword>
<dbReference type="Gene3D" id="3.40.50.720">
    <property type="entry name" value="NAD(P)-binding Rossmann-like Domain"/>
    <property type="match status" value="1"/>
</dbReference>
<name>A0AAE1LX61_9HYPO</name>
<reference evidence="3" key="1">
    <citation type="submission" date="2023-11" db="EMBL/GenBank/DDBJ databases">
        <title>The genome sequences of three competitors of mushroom-forming fungi.</title>
        <authorList>
            <person name="Beijen E."/>
            <person name="Ohm R.A."/>
        </authorList>
    </citation>
    <scope>NUCLEOTIDE SEQUENCE</scope>
    <source>
        <strain evidence="3">CBS 100526</strain>
    </source>
</reference>
<comment type="similarity">
    <text evidence="1">Belongs to the short-chain dehydrogenases/reductases (SDR) family.</text>
</comment>
<dbReference type="InterPro" id="IPR036291">
    <property type="entry name" value="NAD(P)-bd_dom_sf"/>
</dbReference>
<protein>
    <recommendedName>
        <fullName evidence="5">Short-chain dehydrogenase</fullName>
    </recommendedName>
</protein>
<accession>A0AAE1LX61</accession>
<dbReference type="InterPro" id="IPR002347">
    <property type="entry name" value="SDR_fam"/>
</dbReference>
<dbReference type="EMBL" id="JAWRVG010000041">
    <property type="protein sequence ID" value="KAK4065868.1"/>
    <property type="molecule type" value="Genomic_DNA"/>
</dbReference>
<sequence>MAQEVALILGFGPNVGFDVAEAFAAQGYKVAIVSRSKKDVKLQYLQMQADFSDPSSIEGIFTKVISELGHPSVVVYNASSSSLNPSTSLEQQIAAFQRDNNINIVSAYVAAHLATKSFATLSSDSSRTFIYTGNKLPFVVVRPLLSQGVGKAGSAHLMHYLAEENKEFGYKFYFADERKPDGDPVYAAIDGPAHAAFYTELAKQKAQGPWNATFVKERGYVAFSEEVIKDSVTMKLDIPSKD</sequence>
<organism evidence="3 4">
    <name type="scientific">Trichoderma aggressivum f. europaeum</name>
    <dbReference type="NCBI Taxonomy" id="173218"/>
    <lineage>
        <taxon>Eukaryota</taxon>
        <taxon>Fungi</taxon>
        <taxon>Dikarya</taxon>
        <taxon>Ascomycota</taxon>
        <taxon>Pezizomycotina</taxon>
        <taxon>Sordariomycetes</taxon>
        <taxon>Hypocreomycetidae</taxon>
        <taxon>Hypocreales</taxon>
        <taxon>Hypocreaceae</taxon>
        <taxon>Trichoderma</taxon>
    </lineage>
</organism>
<evidence type="ECO:0000256" key="2">
    <source>
        <dbReference type="ARBA" id="ARBA00023002"/>
    </source>
</evidence>
<dbReference type="GeneID" id="87923170"/>
<dbReference type="RefSeq" id="XP_062752613.1">
    <property type="nucleotide sequence ID" value="XM_062903265.1"/>
</dbReference>
<comment type="caution">
    <text evidence="3">The sequence shown here is derived from an EMBL/GenBank/DDBJ whole genome shotgun (WGS) entry which is preliminary data.</text>
</comment>
<evidence type="ECO:0008006" key="5">
    <source>
        <dbReference type="Google" id="ProtNLM"/>
    </source>
</evidence>
<dbReference type="AlphaFoldDB" id="A0AAE1LX61"/>
<evidence type="ECO:0000313" key="3">
    <source>
        <dbReference type="EMBL" id="KAK4065868.1"/>
    </source>
</evidence>
<dbReference type="PANTHER" id="PTHR43669:SF4">
    <property type="entry name" value="SHORT-CHAIN DEHYDROGENASE"/>
    <property type="match status" value="1"/>
</dbReference>
<keyword evidence="2" id="KW-0560">Oxidoreductase</keyword>
<evidence type="ECO:0000256" key="1">
    <source>
        <dbReference type="ARBA" id="ARBA00006484"/>
    </source>
</evidence>
<dbReference type="Proteomes" id="UP001273209">
    <property type="component" value="Unassembled WGS sequence"/>
</dbReference>
<proteinExistence type="inferred from homology"/>
<dbReference type="GO" id="GO:0016491">
    <property type="term" value="F:oxidoreductase activity"/>
    <property type="evidence" value="ECO:0007669"/>
    <property type="project" value="UniProtKB-KW"/>
</dbReference>
<dbReference type="Pfam" id="PF00106">
    <property type="entry name" value="adh_short"/>
    <property type="match status" value="1"/>
</dbReference>
<evidence type="ECO:0000313" key="4">
    <source>
        <dbReference type="Proteomes" id="UP001273209"/>
    </source>
</evidence>
<dbReference type="SUPFAM" id="SSF51735">
    <property type="entry name" value="NAD(P)-binding Rossmann-fold domains"/>
    <property type="match status" value="1"/>
</dbReference>